<feature type="transmembrane region" description="Helical" evidence="4">
    <location>
        <begin position="422"/>
        <end position="442"/>
    </location>
</feature>
<dbReference type="Proteomes" id="UP000481861">
    <property type="component" value="Unassembled WGS sequence"/>
</dbReference>
<feature type="domain" description="Zn(2)-C6 fungal-type" evidence="5">
    <location>
        <begin position="19"/>
        <end position="50"/>
    </location>
</feature>
<dbReference type="PROSITE" id="PS00463">
    <property type="entry name" value="ZN2_CY6_FUNGAL_1"/>
    <property type="match status" value="1"/>
</dbReference>
<dbReference type="CDD" id="cd00067">
    <property type="entry name" value="GAL4"/>
    <property type="match status" value="1"/>
</dbReference>
<dbReference type="GO" id="GO:0008270">
    <property type="term" value="F:zinc ion binding"/>
    <property type="evidence" value="ECO:0007669"/>
    <property type="project" value="InterPro"/>
</dbReference>
<dbReference type="Pfam" id="PF00172">
    <property type="entry name" value="Zn_clus"/>
    <property type="match status" value="1"/>
</dbReference>
<evidence type="ECO:0000259" key="5">
    <source>
        <dbReference type="PROSITE" id="PS00463"/>
    </source>
</evidence>
<evidence type="ECO:0000313" key="6">
    <source>
        <dbReference type="EMBL" id="KAF2870631.1"/>
    </source>
</evidence>
<dbReference type="SMART" id="SM00066">
    <property type="entry name" value="GAL4"/>
    <property type="match status" value="1"/>
</dbReference>
<comment type="caution">
    <text evidence="6">The sequence shown here is derived from an EMBL/GenBank/DDBJ whole genome shotgun (WGS) entry which is preliminary data.</text>
</comment>
<keyword evidence="3" id="KW-0539">Nucleus</keyword>
<dbReference type="PANTHER" id="PTHR47840:SF1">
    <property type="entry name" value="ZN(II)2CYS6 TRANSCRIPTION FACTOR (EUROFUNG)"/>
    <property type="match status" value="1"/>
</dbReference>
<name>A0A7C8I885_9PLEO</name>
<keyword evidence="1" id="KW-0805">Transcription regulation</keyword>
<protein>
    <recommendedName>
        <fullName evidence="5">Zn(2)-C6 fungal-type domain-containing protein</fullName>
    </recommendedName>
</protein>
<keyword evidence="2" id="KW-0804">Transcription</keyword>
<dbReference type="CDD" id="cd12148">
    <property type="entry name" value="fungal_TF_MHR"/>
    <property type="match status" value="1"/>
</dbReference>
<keyword evidence="4" id="KW-0472">Membrane</keyword>
<proteinExistence type="predicted"/>
<dbReference type="EMBL" id="JAADJZ010000013">
    <property type="protein sequence ID" value="KAF2870631.1"/>
    <property type="molecule type" value="Genomic_DNA"/>
</dbReference>
<dbReference type="Gene3D" id="4.10.240.10">
    <property type="entry name" value="Zn(2)-C6 fungal-type DNA-binding domain"/>
    <property type="match status" value="1"/>
</dbReference>
<organism evidence="6 7">
    <name type="scientific">Massariosphaeria phaeospora</name>
    <dbReference type="NCBI Taxonomy" id="100035"/>
    <lineage>
        <taxon>Eukaryota</taxon>
        <taxon>Fungi</taxon>
        <taxon>Dikarya</taxon>
        <taxon>Ascomycota</taxon>
        <taxon>Pezizomycotina</taxon>
        <taxon>Dothideomycetes</taxon>
        <taxon>Pleosporomycetidae</taxon>
        <taxon>Pleosporales</taxon>
        <taxon>Pleosporales incertae sedis</taxon>
        <taxon>Massariosphaeria</taxon>
    </lineage>
</organism>
<evidence type="ECO:0000256" key="4">
    <source>
        <dbReference type="SAM" id="Phobius"/>
    </source>
</evidence>
<dbReference type="PANTHER" id="PTHR47840">
    <property type="entry name" value="ZN(II)2CYS6 TRANSCRIPTION FACTOR (EUROFUNG)-RELATED"/>
    <property type="match status" value="1"/>
</dbReference>
<accession>A0A7C8I885</accession>
<dbReference type="SUPFAM" id="SSF57701">
    <property type="entry name" value="Zn2/Cys6 DNA-binding domain"/>
    <property type="match status" value="1"/>
</dbReference>
<dbReference type="OrthoDB" id="5392779at2759"/>
<keyword evidence="7" id="KW-1185">Reference proteome</keyword>
<evidence type="ECO:0000256" key="3">
    <source>
        <dbReference type="ARBA" id="ARBA00023242"/>
    </source>
</evidence>
<evidence type="ECO:0000256" key="1">
    <source>
        <dbReference type="ARBA" id="ARBA00023015"/>
    </source>
</evidence>
<dbReference type="AlphaFoldDB" id="A0A7C8I885"/>
<dbReference type="InterPro" id="IPR036864">
    <property type="entry name" value="Zn2-C6_fun-type_DNA-bd_sf"/>
</dbReference>
<gene>
    <name evidence="6" type="ORF">BDV95DRAFT_607781</name>
</gene>
<keyword evidence="4" id="KW-0812">Transmembrane</keyword>
<reference evidence="6 7" key="1">
    <citation type="submission" date="2020-01" db="EMBL/GenBank/DDBJ databases">
        <authorList>
            <consortium name="DOE Joint Genome Institute"/>
            <person name="Haridas S."/>
            <person name="Albert R."/>
            <person name="Binder M."/>
            <person name="Bloem J."/>
            <person name="Labutti K."/>
            <person name="Salamov A."/>
            <person name="Andreopoulos B."/>
            <person name="Baker S.E."/>
            <person name="Barry K."/>
            <person name="Bills G."/>
            <person name="Bluhm B.H."/>
            <person name="Cannon C."/>
            <person name="Castanera R."/>
            <person name="Culley D.E."/>
            <person name="Daum C."/>
            <person name="Ezra D."/>
            <person name="Gonzalez J.B."/>
            <person name="Henrissat B."/>
            <person name="Kuo A."/>
            <person name="Liang C."/>
            <person name="Lipzen A."/>
            <person name="Lutzoni F."/>
            <person name="Magnuson J."/>
            <person name="Mondo S."/>
            <person name="Nolan M."/>
            <person name="Ohm R."/>
            <person name="Pangilinan J."/>
            <person name="Park H.-J.H."/>
            <person name="Ramirez L."/>
            <person name="Alfaro M."/>
            <person name="Sun H."/>
            <person name="Tritt A."/>
            <person name="Yoshinaga Y."/>
            <person name="Zwiers L.-H.L."/>
            <person name="Turgeon B.G."/>
            <person name="Goodwin S.B."/>
            <person name="Spatafora J.W."/>
            <person name="Crous P.W."/>
            <person name="Grigoriev I.V."/>
        </authorList>
    </citation>
    <scope>NUCLEOTIDE SEQUENCE [LARGE SCALE GENOMIC DNA]</scope>
    <source>
        <strain evidence="6 7">CBS 611.86</strain>
    </source>
</reference>
<dbReference type="InterPro" id="IPR001138">
    <property type="entry name" value="Zn2Cys6_DnaBD"/>
</dbReference>
<dbReference type="GO" id="GO:0000981">
    <property type="term" value="F:DNA-binding transcription factor activity, RNA polymerase II-specific"/>
    <property type="evidence" value="ECO:0007669"/>
    <property type="project" value="InterPro"/>
</dbReference>
<evidence type="ECO:0000313" key="7">
    <source>
        <dbReference type="Proteomes" id="UP000481861"/>
    </source>
</evidence>
<sequence length="606" mass="67366">MEIVPPLSKKRKLRKGVHSCWECKRRKIKCVFATSQHEACISCYQKAIDCISQADKDLTAESLRNGSTRVFDRRLGRVETLLEVLIKRQGDDLSTVSDTNSSVLRNTTPSTEKCLIPEPIPLSPGSTTLSETLHSFSPSQEEPRLLCASQGFIPYFFQQTLTRNYLALSATDDMPLTSARAATPPARNAHPVLIAQKLLMMACLIQYSPSESSIAESKARAAQMASAAIDMATTKDNIVNNAEGLECLMLEATYHANNGNLRRGFNAVRRAMAVAQLLGLHRAFHQRVPRIDDKAPAFDPSVIASRILDRNGSDSDSLPLTQIIDASIIAAAYPLPSSWWLIPALTRIDSPRDVFLATTRLVSQVFHFNLINQTHLPYIIKADFSNPDAALYEYSKAACATASREILYRYLVLQDSKSTVHAYHFIDFFALIAVITLLLLHLDRHWQSEHSQQNVLTHMRSPDRAMVEQVTTFMTKPPVCKAPQILEQLLAIEDEAFTSRSVGAGKILKNDRDRRPYFALKIPYYGEVRVNSVRVCFQRAVGIEDVSAGMETLLEADAERDGGLDEVLFEDWLDAELETAAGEGAYGGLGNVFLESFYGFVEDGTT</sequence>
<evidence type="ECO:0000256" key="2">
    <source>
        <dbReference type="ARBA" id="ARBA00023163"/>
    </source>
</evidence>
<keyword evidence="4" id="KW-1133">Transmembrane helix</keyword>